<dbReference type="GO" id="GO:0090729">
    <property type="term" value="F:toxin activity"/>
    <property type="evidence" value="ECO:0007669"/>
    <property type="project" value="UniProtKB-KW"/>
</dbReference>
<dbReference type="GO" id="GO:0016020">
    <property type="term" value="C:membrane"/>
    <property type="evidence" value="ECO:0007669"/>
    <property type="project" value="UniProtKB-SubCell"/>
</dbReference>
<reference evidence="10" key="1">
    <citation type="submission" date="2018-03" db="EMBL/GenBank/DDBJ databases">
        <authorList>
            <person name="Rodrigo-Torres L."/>
            <person name="Arahal R. D."/>
            <person name="Lucena T."/>
        </authorList>
    </citation>
    <scope>NUCLEOTIDE SEQUENCE [LARGE SCALE GENOMIC DNA]</scope>
    <source>
        <strain evidence="10">CECT 8871</strain>
    </source>
</reference>
<dbReference type="InterPro" id="IPR050557">
    <property type="entry name" value="RTX_toxin/Mannuronan_C5-epim"/>
</dbReference>
<dbReference type="GO" id="GO:0005576">
    <property type="term" value="C:extracellular region"/>
    <property type="evidence" value="ECO:0007669"/>
    <property type="project" value="UniProtKB-SubCell"/>
</dbReference>
<evidence type="ECO:0000256" key="3">
    <source>
        <dbReference type="ARBA" id="ARBA00022525"/>
    </source>
</evidence>
<dbReference type="OrthoDB" id="9773411at2"/>
<dbReference type="GO" id="GO:0005509">
    <property type="term" value="F:calcium ion binding"/>
    <property type="evidence" value="ECO:0007669"/>
    <property type="project" value="InterPro"/>
</dbReference>
<dbReference type="PROSITE" id="PS50234">
    <property type="entry name" value="VWFA"/>
    <property type="match status" value="1"/>
</dbReference>
<dbReference type="InterPro" id="IPR002035">
    <property type="entry name" value="VWF_A"/>
</dbReference>
<dbReference type="PRINTS" id="PR00313">
    <property type="entry name" value="CABNDNGRPT"/>
</dbReference>
<dbReference type="Gene3D" id="2.150.10.10">
    <property type="entry name" value="Serralysin-like metalloprotease, C-terminal"/>
    <property type="match status" value="4"/>
</dbReference>
<dbReference type="SMART" id="SM00327">
    <property type="entry name" value="VWA"/>
    <property type="match status" value="1"/>
</dbReference>
<dbReference type="Proteomes" id="UP000244904">
    <property type="component" value="Unassembled WGS sequence"/>
</dbReference>
<comment type="subcellular location">
    <subcellularLocation>
        <location evidence="1">Membrane</location>
    </subcellularLocation>
    <subcellularLocation>
        <location evidence="2">Secreted</location>
    </subcellularLocation>
</comment>
<dbReference type="InterPro" id="IPR036465">
    <property type="entry name" value="vWFA_dom_sf"/>
</dbReference>
<feature type="domain" description="VWFA" evidence="8">
    <location>
        <begin position="1098"/>
        <end position="1293"/>
    </location>
</feature>
<keyword evidence="5" id="KW-0677">Repeat</keyword>
<accession>A0A2R8B1A3</accession>
<dbReference type="InterPro" id="IPR018511">
    <property type="entry name" value="Hemolysin-typ_Ca-bd_CS"/>
</dbReference>
<dbReference type="InterPro" id="IPR001343">
    <property type="entry name" value="Hemolysn_Ca-bd"/>
</dbReference>
<keyword evidence="6" id="KW-0843">Virulence</keyword>
<dbReference type="Pfam" id="PF13519">
    <property type="entry name" value="VWA_2"/>
    <property type="match status" value="1"/>
</dbReference>
<dbReference type="Pfam" id="PF00353">
    <property type="entry name" value="HemolysinCabind"/>
    <property type="match status" value="5"/>
</dbReference>
<keyword evidence="4" id="KW-0800">Toxin</keyword>
<dbReference type="Gene3D" id="3.40.50.410">
    <property type="entry name" value="von Willebrand factor, type A domain"/>
    <property type="match status" value="1"/>
</dbReference>
<proteinExistence type="predicted"/>
<dbReference type="CDD" id="cd00198">
    <property type="entry name" value="vWFA"/>
    <property type="match status" value="1"/>
</dbReference>
<protein>
    <submittedName>
        <fullName evidence="9">Bifunctional hemolysin/adenylate cyclase</fullName>
    </submittedName>
</protein>
<evidence type="ECO:0000256" key="4">
    <source>
        <dbReference type="ARBA" id="ARBA00022656"/>
    </source>
</evidence>
<evidence type="ECO:0000313" key="10">
    <source>
        <dbReference type="Proteomes" id="UP000244904"/>
    </source>
</evidence>
<evidence type="ECO:0000256" key="2">
    <source>
        <dbReference type="ARBA" id="ARBA00004613"/>
    </source>
</evidence>
<evidence type="ECO:0000256" key="1">
    <source>
        <dbReference type="ARBA" id="ARBA00004370"/>
    </source>
</evidence>
<sequence length="1695" mass="177863">MADDIGETPETAGAIKVGESILETLERSGDDDWFAVDLVAGRQYQIDMEGSSSQKGTLFNPMIYGVYDAASDRLPNITYDDDGGYLRDSQLTFEAQDTGTFYIWARTSNNVSTSQRTGTYLLTISNTANLPPLGDVDLIGNAVIGGTLVAETTGLSDLDGMGALSYQWLRNGAAIEGATTDSFTLTDADFGSEVAVAVSYTDGQDNYERIVSAETATVLSTGQMGRLKPTTAGFDIDRTYYTADQNVTALAGGGYVAVYERYQSVWMRLYDSADNPVGQAVEIDFDGQPDVAALKDGGFVVVGTKAFSGEAYAEIVAQRYDNTGAAIGDRFVVNSVSQGNQDRASIVTLKDGGYVVVWQSSPYNNIAENGQDGSKDGIFGQRFDSAGNAAGGEFQVNTYTENAQLAPRLTALNDGGFMVVWMSYAQTGSVNGVYAQRYDASGAAAGAEMKVGTTGTYGQVYPDIAVLKDGSTVVVWYSGAGVKAAMGQIFDPSGAAVGEEFQISTGTLYNTNGGPSVVANSDGGFTVVYGDVYAQRFDRFGGRVGDEFQANVDRDGQEIAFSTLYEPTVDVIDDGKLIVSWSNDNFLKAQIFSDNAYATGAVAITGDAAENQVLTADTSGLRDADGLGAFTYQWLRDGAEIYQETAATYTPDQEDVGTRLSVVVSYVDGAGVAETVTSGETAKVQNVNSAPTGGAALRSTIVKSRDGGVLYTDEGAVITVELNSYNNELADEDGLGEFSYQWLRDGVAIDGATNDRLWAQQVDVGTKISVAVSYVDGQGTLETVESNVFVVENVNDTPRGTVLISGTAAEKGELTADASSLSDEDGLGTFHYQWINNGVGGTGTPFDIVGATSETYSPTQDEVGSQLSVRVTYTDAYGTEESVTSGKTAEVTNANNLPTGGIAIVGRAIQGQVLTMIPTDLADEDGLNSFTSYQWFRDGIAVTGETGATYTVTTNDFDAFLTVQASYVDGFGTTETLTSDRVGFEAFVEMTTTPNSVGMTHLGGGLNEKFSGYDQGDMLAGGNGADTILGGDGNDTILGYDATVQIDGAPDQYTHGSAILDDYSPISVSMTSVSETSAGTVTISGFVAPEVFTTEGADIVVVLDVSGSTSSGFSGSISVPDANRDGTSGTILDAEIVAFDSLMKSITNDARMGDSDVKLIRFSSGANVHATGTAGADQNNDGLADIVRTSQSLRSTGGTEFLPPLDLAIAHFQQSQSDQRILYFLSDGEADTAGVPYRVQQLQALGVDIRTYAVGNSASDENMDIIDDGIRNGSATIVTDPSQLSARLIESTIDQSAIAGVQVLLNGQVVGNYDSSVLKPSPFGLRFDLDVDGLTSGDDKVEVRVTAADGKQTTVSVANTIYDAGPTDPDVLYGENGHDSIDGGPGQDVLYGGEGADSLIGNYGDDTLDGGVGVDTAIYDLKSDEVTVLRYGDEATVTSAFGTDVLRGVELLQFTDKLVRFSSYSDRALIRDFDLTGTSANDILRGEEGNDTLRGLDGSDTLVGNGGNDVLIGGASEDDIRDVIYGGDGNDSIDGSYGNDELRGDAGNDTITGGFGVDNIIGGDGDDVLTGQAWSDLIFGGTGDDFINGGFGFDRVNGGTGADRFFHLGIFDHGSDWIQDYNAAEGDVLMFGQGGATKDQFQVNFTETPSAGAAGVAEAFVIYRPTGQILWALIDGEAQREINLLVGGTTHDLLF</sequence>
<evidence type="ECO:0000256" key="6">
    <source>
        <dbReference type="ARBA" id="ARBA00023026"/>
    </source>
</evidence>
<dbReference type="Gene3D" id="2.60.40.2700">
    <property type="match status" value="5"/>
</dbReference>
<dbReference type="PRINTS" id="PR01488">
    <property type="entry name" value="RTXTOXINA"/>
</dbReference>
<evidence type="ECO:0000256" key="5">
    <source>
        <dbReference type="ARBA" id="ARBA00022737"/>
    </source>
</evidence>
<dbReference type="PROSITE" id="PS00330">
    <property type="entry name" value="HEMOLYSIN_CALCIUM"/>
    <property type="match status" value="5"/>
</dbReference>
<keyword evidence="3" id="KW-0964">Secreted</keyword>
<dbReference type="PANTHER" id="PTHR38340:SF1">
    <property type="entry name" value="S-LAYER PROTEIN"/>
    <property type="match status" value="1"/>
</dbReference>
<organism evidence="9 10">
    <name type="scientific">Pseudoprimorskyibacter insulae</name>
    <dbReference type="NCBI Taxonomy" id="1695997"/>
    <lineage>
        <taxon>Bacteria</taxon>
        <taxon>Pseudomonadati</taxon>
        <taxon>Pseudomonadota</taxon>
        <taxon>Alphaproteobacteria</taxon>
        <taxon>Rhodobacterales</taxon>
        <taxon>Paracoccaceae</taxon>
        <taxon>Pseudoprimorskyibacter</taxon>
    </lineage>
</organism>
<evidence type="ECO:0000313" key="9">
    <source>
        <dbReference type="EMBL" id="SPF81954.1"/>
    </source>
</evidence>
<evidence type="ECO:0000256" key="7">
    <source>
        <dbReference type="ARBA" id="ARBA00023136"/>
    </source>
</evidence>
<dbReference type="Gene3D" id="2.60.120.380">
    <property type="match status" value="1"/>
</dbReference>
<keyword evidence="10" id="KW-1185">Reference proteome</keyword>
<gene>
    <name evidence="9" type="primary">cya_21</name>
    <name evidence="9" type="ORF">PRI8871_03782</name>
</gene>
<dbReference type="SUPFAM" id="SSF51120">
    <property type="entry name" value="beta-Roll"/>
    <property type="match status" value="2"/>
</dbReference>
<evidence type="ECO:0000259" key="8">
    <source>
        <dbReference type="PROSITE" id="PS50234"/>
    </source>
</evidence>
<dbReference type="RefSeq" id="WP_108887730.1">
    <property type="nucleotide sequence ID" value="NZ_OMOJ01000017.1"/>
</dbReference>
<keyword evidence="7" id="KW-0472">Membrane</keyword>
<dbReference type="SUPFAM" id="SSF53300">
    <property type="entry name" value="vWA-like"/>
    <property type="match status" value="1"/>
</dbReference>
<name>A0A2R8B1A3_9RHOB</name>
<dbReference type="InterPro" id="IPR003995">
    <property type="entry name" value="RTX_toxin_determinant-A"/>
</dbReference>
<dbReference type="InterPro" id="IPR011049">
    <property type="entry name" value="Serralysin-like_metalloprot_C"/>
</dbReference>
<dbReference type="EMBL" id="OMOJ01000017">
    <property type="protein sequence ID" value="SPF81954.1"/>
    <property type="molecule type" value="Genomic_DNA"/>
</dbReference>
<dbReference type="PANTHER" id="PTHR38340">
    <property type="entry name" value="S-LAYER PROTEIN"/>
    <property type="match status" value="1"/>
</dbReference>